<feature type="transmembrane region" description="Helical" evidence="1">
    <location>
        <begin position="95"/>
        <end position="113"/>
    </location>
</feature>
<organism evidence="2 3">
    <name type="scientific">Modicella reniformis</name>
    <dbReference type="NCBI Taxonomy" id="1440133"/>
    <lineage>
        <taxon>Eukaryota</taxon>
        <taxon>Fungi</taxon>
        <taxon>Fungi incertae sedis</taxon>
        <taxon>Mucoromycota</taxon>
        <taxon>Mortierellomycotina</taxon>
        <taxon>Mortierellomycetes</taxon>
        <taxon>Mortierellales</taxon>
        <taxon>Mortierellaceae</taxon>
        <taxon>Modicella</taxon>
    </lineage>
</organism>
<name>A0A9P6JG97_9FUNG</name>
<keyword evidence="1" id="KW-0472">Membrane</keyword>
<feature type="transmembrane region" description="Helical" evidence="1">
    <location>
        <begin position="29"/>
        <end position="47"/>
    </location>
</feature>
<accession>A0A9P6JG97</accession>
<keyword evidence="1" id="KW-0812">Transmembrane</keyword>
<sequence length="118" mass="12420">NGEHKTTTIEKFKAKSSAEDALEKDRNSFSIVQMLVGLVTLVLLVLLDHAGFSSVALHSLFIGLVTSQLLQGGVLNGLLMQMGIADGVHASGHDIGIYMSWAVLGLAALASAVKPLHN</sequence>
<reference evidence="2" key="1">
    <citation type="journal article" date="2020" name="Fungal Divers.">
        <title>Resolving the Mortierellaceae phylogeny through synthesis of multi-gene phylogenetics and phylogenomics.</title>
        <authorList>
            <person name="Vandepol N."/>
            <person name="Liber J."/>
            <person name="Desiro A."/>
            <person name="Na H."/>
            <person name="Kennedy M."/>
            <person name="Barry K."/>
            <person name="Grigoriev I.V."/>
            <person name="Miller A.N."/>
            <person name="O'Donnell K."/>
            <person name="Stajich J.E."/>
            <person name="Bonito G."/>
        </authorList>
    </citation>
    <scope>NUCLEOTIDE SEQUENCE</scope>
    <source>
        <strain evidence="2">MES-2147</strain>
    </source>
</reference>
<dbReference type="Proteomes" id="UP000749646">
    <property type="component" value="Unassembled WGS sequence"/>
</dbReference>
<gene>
    <name evidence="2" type="ORF">BGZ65_011141</name>
</gene>
<protein>
    <submittedName>
        <fullName evidence="2">Uncharacterized protein</fullName>
    </submittedName>
</protein>
<feature type="transmembrane region" description="Helical" evidence="1">
    <location>
        <begin position="54"/>
        <end position="75"/>
    </location>
</feature>
<comment type="caution">
    <text evidence="2">The sequence shown here is derived from an EMBL/GenBank/DDBJ whole genome shotgun (WGS) entry which is preliminary data.</text>
</comment>
<evidence type="ECO:0000313" key="3">
    <source>
        <dbReference type="Proteomes" id="UP000749646"/>
    </source>
</evidence>
<dbReference type="AlphaFoldDB" id="A0A9P6JG97"/>
<proteinExistence type="predicted"/>
<evidence type="ECO:0000313" key="2">
    <source>
        <dbReference type="EMBL" id="KAF9970419.1"/>
    </source>
</evidence>
<dbReference type="EMBL" id="JAAAHW010004988">
    <property type="protein sequence ID" value="KAF9970419.1"/>
    <property type="molecule type" value="Genomic_DNA"/>
</dbReference>
<evidence type="ECO:0000256" key="1">
    <source>
        <dbReference type="SAM" id="Phobius"/>
    </source>
</evidence>
<keyword evidence="3" id="KW-1185">Reference proteome</keyword>
<feature type="non-terminal residue" evidence="2">
    <location>
        <position position="1"/>
    </location>
</feature>
<keyword evidence="1" id="KW-1133">Transmembrane helix</keyword>